<reference evidence="3" key="1">
    <citation type="journal article" date="2017" name="Nat. Commun.">
        <title>The asparagus genome sheds light on the origin and evolution of a young Y chromosome.</title>
        <authorList>
            <person name="Harkess A."/>
            <person name="Zhou J."/>
            <person name="Xu C."/>
            <person name="Bowers J.E."/>
            <person name="Van der Hulst R."/>
            <person name="Ayyampalayam S."/>
            <person name="Mercati F."/>
            <person name="Riccardi P."/>
            <person name="McKain M.R."/>
            <person name="Kakrana A."/>
            <person name="Tang H."/>
            <person name="Ray J."/>
            <person name="Groenendijk J."/>
            <person name="Arikit S."/>
            <person name="Mathioni S.M."/>
            <person name="Nakano M."/>
            <person name="Shan H."/>
            <person name="Telgmann-Rauber A."/>
            <person name="Kanno A."/>
            <person name="Yue Z."/>
            <person name="Chen H."/>
            <person name="Li W."/>
            <person name="Chen Y."/>
            <person name="Xu X."/>
            <person name="Zhang Y."/>
            <person name="Luo S."/>
            <person name="Chen H."/>
            <person name="Gao J."/>
            <person name="Mao Z."/>
            <person name="Pires J.C."/>
            <person name="Luo M."/>
            <person name="Kudrna D."/>
            <person name="Wing R.A."/>
            <person name="Meyers B.C."/>
            <person name="Yi K."/>
            <person name="Kong H."/>
            <person name="Lavrijsen P."/>
            <person name="Sunseri F."/>
            <person name="Falavigna A."/>
            <person name="Ye Y."/>
            <person name="Leebens-Mack J.H."/>
            <person name="Chen G."/>
        </authorList>
    </citation>
    <scope>NUCLEOTIDE SEQUENCE [LARGE SCALE GENOMIC DNA]</scope>
    <source>
        <strain evidence="3">cv. DH0086</strain>
    </source>
</reference>
<protein>
    <submittedName>
        <fullName evidence="2">Uncharacterized protein</fullName>
    </submittedName>
</protein>
<dbReference type="PANTHER" id="PTHR36038">
    <property type="entry name" value="OS06G0102750 PROTEIN"/>
    <property type="match status" value="1"/>
</dbReference>
<gene>
    <name evidence="2" type="ORF">A4U43_C03F14590</name>
</gene>
<feature type="region of interest" description="Disordered" evidence="1">
    <location>
        <begin position="64"/>
        <end position="89"/>
    </location>
</feature>
<accession>A0A5P1FA26</accession>
<keyword evidence="3" id="KW-1185">Reference proteome</keyword>
<dbReference type="AlphaFoldDB" id="A0A5P1FA26"/>
<dbReference type="EMBL" id="CM007383">
    <property type="protein sequence ID" value="ONK75218.1"/>
    <property type="molecule type" value="Genomic_DNA"/>
</dbReference>
<feature type="compositionally biased region" description="Low complexity" evidence="1">
    <location>
        <begin position="64"/>
        <end position="82"/>
    </location>
</feature>
<dbReference type="Gramene" id="ONK75218">
    <property type="protein sequence ID" value="ONK75218"/>
    <property type="gene ID" value="A4U43_C03F14590"/>
</dbReference>
<evidence type="ECO:0000313" key="2">
    <source>
        <dbReference type="EMBL" id="ONK75218.1"/>
    </source>
</evidence>
<evidence type="ECO:0000313" key="3">
    <source>
        <dbReference type="Proteomes" id="UP000243459"/>
    </source>
</evidence>
<evidence type="ECO:0000256" key="1">
    <source>
        <dbReference type="SAM" id="MobiDB-lite"/>
    </source>
</evidence>
<name>A0A5P1FA26_ASPOF</name>
<sequence>MSKVLYFKSKTGLKDSLDDASSNSSKISFRWDVGSCSTSSAVLSPFSMPSASRIDCWTQNLPSSSTTTLQSSSSNVSTLDTPNSEECSRGGQWITSDCDFVVLEL</sequence>
<dbReference type="Proteomes" id="UP000243459">
    <property type="component" value="Chromosome 3"/>
</dbReference>
<proteinExistence type="predicted"/>
<organism evidence="2 3">
    <name type="scientific">Asparagus officinalis</name>
    <name type="common">Garden asparagus</name>
    <dbReference type="NCBI Taxonomy" id="4686"/>
    <lineage>
        <taxon>Eukaryota</taxon>
        <taxon>Viridiplantae</taxon>
        <taxon>Streptophyta</taxon>
        <taxon>Embryophyta</taxon>
        <taxon>Tracheophyta</taxon>
        <taxon>Spermatophyta</taxon>
        <taxon>Magnoliopsida</taxon>
        <taxon>Liliopsida</taxon>
        <taxon>Asparagales</taxon>
        <taxon>Asparagaceae</taxon>
        <taxon>Asparagoideae</taxon>
        <taxon>Asparagus</taxon>
    </lineage>
</organism>
<dbReference type="PANTHER" id="PTHR36038:SF3">
    <property type="entry name" value="OVATE FAMILY PROTEIN"/>
    <property type="match status" value="1"/>
</dbReference>